<dbReference type="InterPro" id="IPR052099">
    <property type="entry name" value="Regulatory_TF_Diverse"/>
</dbReference>
<keyword evidence="1" id="KW-0175">Coiled coil</keyword>
<keyword evidence="5" id="KW-1185">Reference proteome</keyword>
<dbReference type="AlphaFoldDB" id="A0A167VJ54"/>
<evidence type="ECO:0000313" key="4">
    <source>
        <dbReference type="EMBL" id="OAA62680.1"/>
    </source>
</evidence>
<evidence type="ECO:0000313" key="5">
    <source>
        <dbReference type="Proteomes" id="UP000076874"/>
    </source>
</evidence>
<dbReference type="SMART" id="SM00353">
    <property type="entry name" value="HLH"/>
    <property type="match status" value="1"/>
</dbReference>
<dbReference type="GO" id="GO:0003677">
    <property type="term" value="F:DNA binding"/>
    <property type="evidence" value="ECO:0007669"/>
    <property type="project" value="UniProtKB-KW"/>
</dbReference>
<feature type="region of interest" description="Disordered" evidence="2">
    <location>
        <begin position="385"/>
        <end position="436"/>
    </location>
</feature>
<dbReference type="OrthoDB" id="2133190at2759"/>
<dbReference type="Gene3D" id="4.10.280.10">
    <property type="entry name" value="Helix-loop-helix DNA-binding domain"/>
    <property type="match status" value="1"/>
</dbReference>
<feature type="domain" description="BHLH" evidence="3">
    <location>
        <begin position="424"/>
        <end position="500"/>
    </location>
</feature>
<gene>
    <name evidence="4" type="ORF">SPI_04220</name>
</gene>
<accession>A0A167VJ54</accession>
<dbReference type="EMBL" id="AZHD01000006">
    <property type="protein sequence ID" value="OAA62680.1"/>
    <property type="molecule type" value="Genomic_DNA"/>
</dbReference>
<proteinExistence type="predicted"/>
<feature type="compositionally biased region" description="Low complexity" evidence="2">
    <location>
        <begin position="34"/>
        <end position="46"/>
    </location>
</feature>
<dbReference type="PROSITE" id="PS50888">
    <property type="entry name" value="BHLH"/>
    <property type="match status" value="1"/>
</dbReference>
<evidence type="ECO:0000259" key="3">
    <source>
        <dbReference type="PROSITE" id="PS50888"/>
    </source>
</evidence>
<name>A0A167VJ54_9HYPO</name>
<protein>
    <submittedName>
        <fullName evidence="4">Helix-loop-helix DNA-binding protein</fullName>
    </submittedName>
</protein>
<dbReference type="PANTHER" id="PTHR47336:SF2">
    <property type="entry name" value="TRANSCRIPTION FACTOR HMS1-RELATED"/>
    <property type="match status" value="1"/>
</dbReference>
<feature type="compositionally biased region" description="Acidic residues" evidence="2">
    <location>
        <begin position="460"/>
        <end position="472"/>
    </location>
</feature>
<feature type="compositionally biased region" description="Polar residues" evidence="2">
    <location>
        <begin position="213"/>
        <end position="226"/>
    </location>
</feature>
<evidence type="ECO:0000256" key="2">
    <source>
        <dbReference type="SAM" id="MobiDB-lite"/>
    </source>
</evidence>
<feature type="region of interest" description="Disordered" evidence="2">
    <location>
        <begin position="34"/>
        <end position="129"/>
    </location>
</feature>
<dbReference type="GO" id="GO:0046983">
    <property type="term" value="F:protein dimerization activity"/>
    <property type="evidence" value="ECO:0007669"/>
    <property type="project" value="InterPro"/>
</dbReference>
<feature type="coiled-coil region" evidence="1">
    <location>
        <begin position="497"/>
        <end position="524"/>
    </location>
</feature>
<sequence length="549" mass="60768">MDTNLLRNLGYFSVPNNQTLNPVDQTGDAVGLASVQAQPQPQPQSVWDESTLAGAGGLSRPGDSSSGASPFPESLAPSTGDSSFGPYSPMLPSPSVFGQNPRSIISPRPQRMREGRERKRSRLNAETTPFDSVDYWMQFDQDQQQQQQQKLQQQQILMQQQQLQQLQLQLQQQQLQQAQQQHRWQQHQRQQQQQQQQKQKLQQQQKQDQQAQNSLSATDQESASTNPREKAPTPQRSATKTSQVPSEGQQPTEEGALDDSALEKALSDEGDEGFSYSSINLADQLSGVEAMPPADVPPREGLYSTPLSWEKPQMGLRLDSLIGLQTPILSEAEQRRLIAIAMNPSTSMGGLGSNLNNLNTSFNGFQTPFSVPGLGANTMGQFSNNDIMNSMFTPAPSAAPQPPQTAPPSKTGKADKGKDKPKSADRTAHNDIERKYRTNLKDRIAELRDAVPALRTIHENDDDDDGQGEGEGEDSKEAGRGPKISKGAVLTKATDYIHQLEKKNKAIMQQHQELSRRLQAFEQLLNATARPTFQMPNYSRTLFDPRAFC</sequence>
<evidence type="ECO:0000256" key="1">
    <source>
        <dbReference type="SAM" id="Coils"/>
    </source>
</evidence>
<feature type="compositionally biased region" description="Basic and acidic residues" evidence="2">
    <location>
        <begin position="412"/>
        <end position="436"/>
    </location>
</feature>
<dbReference type="STRING" id="1081102.A0A167VJ54"/>
<feature type="compositionally biased region" description="Polar residues" evidence="2">
    <location>
        <begin position="234"/>
        <end position="252"/>
    </location>
</feature>
<organism evidence="4 5">
    <name type="scientific">Niveomyces insectorum RCEF 264</name>
    <dbReference type="NCBI Taxonomy" id="1081102"/>
    <lineage>
        <taxon>Eukaryota</taxon>
        <taxon>Fungi</taxon>
        <taxon>Dikarya</taxon>
        <taxon>Ascomycota</taxon>
        <taxon>Pezizomycotina</taxon>
        <taxon>Sordariomycetes</taxon>
        <taxon>Hypocreomycetidae</taxon>
        <taxon>Hypocreales</taxon>
        <taxon>Cordycipitaceae</taxon>
        <taxon>Niveomyces</taxon>
    </lineage>
</organism>
<dbReference type="Proteomes" id="UP000076874">
    <property type="component" value="Unassembled WGS sequence"/>
</dbReference>
<dbReference type="InterPro" id="IPR011598">
    <property type="entry name" value="bHLH_dom"/>
</dbReference>
<reference evidence="4 5" key="1">
    <citation type="journal article" date="2016" name="Genome Biol. Evol.">
        <title>Divergent and convergent evolution of fungal pathogenicity.</title>
        <authorList>
            <person name="Shang Y."/>
            <person name="Xiao G."/>
            <person name="Zheng P."/>
            <person name="Cen K."/>
            <person name="Zhan S."/>
            <person name="Wang C."/>
        </authorList>
    </citation>
    <scope>NUCLEOTIDE SEQUENCE [LARGE SCALE GENOMIC DNA]</scope>
    <source>
        <strain evidence="4 5">RCEF 264</strain>
    </source>
</reference>
<dbReference type="InterPro" id="IPR036638">
    <property type="entry name" value="HLH_DNA-bd_sf"/>
</dbReference>
<feature type="region of interest" description="Disordered" evidence="2">
    <location>
        <begin position="167"/>
        <end position="257"/>
    </location>
</feature>
<keyword evidence="4" id="KW-0238">DNA-binding</keyword>
<dbReference type="PANTHER" id="PTHR47336">
    <property type="entry name" value="TRANSCRIPTION FACTOR HMS1-RELATED"/>
    <property type="match status" value="1"/>
</dbReference>
<feature type="region of interest" description="Disordered" evidence="2">
    <location>
        <begin position="452"/>
        <end position="487"/>
    </location>
</feature>
<dbReference type="Pfam" id="PF00010">
    <property type="entry name" value="HLH"/>
    <property type="match status" value="1"/>
</dbReference>
<feature type="compositionally biased region" description="Low complexity" evidence="2">
    <location>
        <begin position="167"/>
        <end position="212"/>
    </location>
</feature>
<feature type="compositionally biased region" description="Pro residues" evidence="2">
    <location>
        <begin position="397"/>
        <end position="406"/>
    </location>
</feature>
<comment type="caution">
    <text evidence="4">The sequence shown here is derived from an EMBL/GenBank/DDBJ whole genome shotgun (WGS) entry which is preliminary data.</text>
</comment>
<dbReference type="SUPFAM" id="SSF47459">
    <property type="entry name" value="HLH, helix-loop-helix DNA-binding domain"/>
    <property type="match status" value="1"/>
</dbReference>